<evidence type="ECO:0000313" key="2">
    <source>
        <dbReference type="Proteomes" id="UP000177141"/>
    </source>
</evidence>
<sequence>MFSITAIVRSRGQLTIPGKVREVLDWPKSNTVVHITATADKKMIVEPFKGQLGIDWDKVWRAIRRSRSFKGKKGNLSKFIIEDREKH</sequence>
<protein>
    <recommendedName>
        <fullName evidence="3">SpoVT-AbrB domain-containing protein</fullName>
    </recommendedName>
</protein>
<dbReference type="EMBL" id="MGAL01000012">
    <property type="protein sequence ID" value="OGK48621.1"/>
    <property type="molecule type" value="Genomic_DNA"/>
</dbReference>
<evidence type="ECO:0000313" key="1">
    <source>
        <dbReference type="EMBL" id="OGK48621.1"/>
    </source>
</evidence>
<comment type="caution">
    <text evidence="1">The sequence shown here is derived from an EMBL/GenBank/DDBJ whole genome shotgun (WGS) entry which is preliminary data.</text>
</comment>
<dbReference type="Proteomes" id="UP000177141">
    <property type="component" value="Unassembled WGS sequence"/>
</dbReference>
<reference evidence="1 2" key="1">
    <citation type="journal article" date="2016" name="Nat. Commun.">
        <title>Thousands of microbial genomes shed light on interconnected biogeochemical processes in an aquifer system.</title>
        <authorList>
            <person name="Anantharaman K."/>
            <person name="Brown C.T."/>
            <person name="Hug L.A."/>
            <person name="Sharon I."/>
            <person name="Castelle C.J."/>
            <person name="Probst A.J."/>
            <person name="Thomas B.C."/>
            <person name="Singh A."/>
            <person name="Wilkins M.J."/>
            <person name="Karaoz U."/>
            <person name="Brodie E.L."/>
            <person name="Williams K.H."/>
            <person name="Hubbard S.S."/>
            <person name="Banfield J.F."/>
        </authorList>
    </citation>
    <scope>NUCLEOTIDE SEQUENCE [LARGE SCALE GENOMIC DNA]</scope>
</reference>
<dbReference type="AlphaFoldDB" id="A0A1F7IZ54"/>
<gene>
    <name evidence="1" type="ORF">A3A93_05395</name>
</gene>
<dbReference type="SUPFAM" id="SSF89447">
    <property type="entry name" value="AbrB/MazE/MraZ-like"/>
    <property type="match status" value="1"/>
</dbReference>
<organism evidence="1 2">
    <name type="scientific">Candidatus Roizmanbacteria bacterium RIFCSPLOWO2_01_FULL_38_12</name>
    <dbReference type="NCBI Taxonomy" id="1802061"/>
    <lineage>
        <taxon>Bacteria</taxon>
        <taxon>Candidatus Roizmaniibacteriota</taxon>
    </lineage>
</organism>
<dbReference type="STRING" id="1802061.A3A93_05395"/>
<dbReference type="InterPro" id="IPR037914">
    <property type="entry name" value="SpoVT-AbrB_sf"/>
</dbReference>
<proteinExistence type="predicted"/>
<name>A0A1F7IZ54_9BACT</name>
<evidence type="ECO:0008006" key="3">
    <source>
        <dbReference type="Google" id="ProtNLM"/>
    </source>
</evidence>
<accession>A0A1F7IZ54</accession>